<protein>
    <submittedName>
        <fullName evidence="1">Uncharacterized protein</fullName>
    </submittedName>
</protein>
<dbReference type="EMBL" id="FXTY01000005">
    <property type="protein sequence ID" value="SMP27331.1"/>
    <property type="molecule type" value="Genomic_DNA"/>
</dbReference>
<reference evidence="1 2" key="1">
    <citation type="submission" date="2017-05" db="EMBL/GenBank/DDBJ databases">
        <authorList>
            <person name="Varghese N."/>
            <person name="Submissions S."/>
        </authorList>
    </citation>
    <scope>NUCLEOTIDE SEQUENCE [LARGE SCALE GENOMIC DNA]</scope>
    <source>
        <strain evidence="1 2">DSM 29734</strain>
    </source>
</reference>
<evidence type="ECO:0000313" key="1">
    <source>
        <dbReference type="EMBL" id="SMP27331.1"/>
    </source>
</evidence>
<proteinExistence type="predicted"/>
<keyword evidence="2" id="KW-1185">Reference proteome</keyword>
<name>A0ABY1P633_9RHOB</name>
<evidence type="ECO:0000313" key="2">
    <source>
        <dbReference type="Proteomes" id="UP001157961"/>
    </source>
</evidence>
<accession>A0ABY1P633</accession>
<gene>
    <name evidence="1" type="ORF">SAMN06265373_105399</name>
</gene>
<comment type="caution">
    <text evidence="1">The sequence shown here is derived from an EMBL/GenBank/DDBJ whole genome shotgun (WGS) entry which is preliminary data.</text>
</comment>
<dbReference type="Proteomes" id="UP001157961">
    <property type="component" value="Unassembled WGS sequence"/>
</dbReference>
<dbReference type="RefSeq" id="WP_283426793.1">
    <property type="nucleotide sequence ID" value="NZ_FXTY01000005.1"/>
</dbReference>
<sequence length="160" mass="18483">MKKRIENPAKITPAYEDGGLFKKPPTELVVNLIPKFSKNSRQDVIIKGLVQNDVEIDVIFAGRRKREAAELVTLLKRKWENANYRVAKAPKRKDVRLPTRVQGSWRMRVAEDEHEQDLYTKEYQLLVARWAFNADNGEFRSFGEPPFQQQVVQTAEASKG</sequence>
<organism evidence="1 2">
    <name type="scientific">Shimia sagamensis</name>
    <dbReference type="NCBI Taxonomy" id="1566352"/>
    <lineage>
        <taxon>Bacteria</taxon>
        <taxon>Pseudomonadati</taxon>
        <taxon>Pseudomonadota</taxon>
        <taxon>Alphaproteobacteria</taxon>
        <taxon>Rhodobacterales</taxon>
        <taxon>Roseobacteraceae</taxon>
    </lineage>
</organism>